<sequence length="363" mass="39935">MNGKHNYASNLINTRTPRTFGGTSHSPPLHTFASTMRTEANPRSTAPTGAHRSALESLPMTRSVGRALARDSLSMAFDVGRTLPLGSPSSRLAIARSMPLETLLLPSSVGHMLPLETLLWACGIEEASALDTLLTTRRVELQLATTSPAGNDSLSILHRSLQSAEHPDRNQAMAPKKPAKHDALAAAGIVTPTAPTTVSPISEPLNAHAKQPVGNYESPLKKLRTIMRNRRVIDTIKDLREFTETTDLNSENGIDSIRIQARLLWITPETVRNRRFLRLYMGDHHSPEPLEGQQKDYQAFQAKDPFEANKFLITVSLLEIDENDPRLPAPGAVVSFTSFKLHFYRECCQADVKLQAIKTVSAP</sequence>
<reference evidence="2 3" key="1">
    <citation type="submission" date="2018-09" db="EMBL/GenBank/DDBJ databases">
        <title>Genomic investigation of the strawberry pathogen Phytophthora fragariae indicates pathogenicity is determined by transcriptional variation in three key races.</title>
        <authorList>
            <person name="Adams T.M."/>
            <person name="Armitage A.D."/>
            <person name="Sobczyk M.K."/>
            <person name="Bates H.J."/>
            <person name="Dunwell J.M."/>
            <person name="Nellist C.F."/>
            <person name="Harrison R.J."/>
        </authorList>
    </citation>
    <scope>NUCLEOTIDE SEQUENCE [LARGE SCALE GENOMIC DNA]</scope>
    <source>
        <strain evidence="2 3">SCRP245</strain>
    </source>
</reference>
<feature type="region of interest" description="Disordered" evidence="1">
    <location>
        <begin position="1"/>
        <end position="25"/>
    </location>
</feature>
<dbReference type="AlphaFoldDB" id="A0A6A3K9P9"/>
<evidence type="ECO:0000313" key="2">
    <source>
        <dbReference type="EMBL" id="KAE9000643.1"/>
    </source>
</evidence>
<dbReference type="Proteomes" id="UP000460718">
    <property type="component" value="Unassembled WGS sequence"/>
</dbReference>
<protein>
    <submittedName>
        <fullName evidence="2">Uncharacterized protein</fullName>
    </submittedName>
</protein>
<accession>A0A6A3K9P9</accession>
<name>A0A6A3K9P9_9STRA</name>
<evidence type="ECO:0000313" key="3">
    <source>
        <dbReference type="Proteomes" id="UP000460718"/>
    </source>
</evidence>
<evidence type="ECO:0000256" key="1">
    <source>
        <dbReference type="SAM" id="MobiDB-lite"/>
    </source>
</evidence>
<comment type="caution">
    <text evidence="2">The sequence shown here is derived from an EMBL/GenBank/DDBJ whole genome shotgun (WGS) entry which is preliminary data.</text>
</comment>
<dbReference type="EMBL" id="QXFW01000898">
    <property type="protein sequence ID" value="KAE9000643.1"/>
    <property type="molecule type" value="Genomic_DNA"/>
</dbReference>
<organism evidence="2 3">
    <name type="scientific">Phytophthora fragariae</name>
    <dbReference type="NCBI Taxonomy" id="53985"/>
    <lineage>
        <taxon>Eukaryota</taxon>
        <taxon>Sar</taxon>
        <taxon>Stramenopiles</taxon>
        <taxon>Oomycota</taxon>
        <taxon>Peronosporomycetes</taxon>
        <taxon>Peronosporales</taxon>
        <taxon>Peronosporaceae</taxon>
        <taxon>Phytophthora</taxon>
    </lineage>
</organism>
<proteinExistence type="predicted"/>
<gene>
    <name evidence="2" type="ORF">PF011_g14091</name>
</gene>
<feature type="compositionally biased region" description="Polar residues" evidence="1">
    <location>
        <begin position="7"/>
        <end position="25"/>
    </location>
</feature>